<feature type="domain" description="AAA+ ATPase" evidence="2">
    <location>
        <begin position="190"/>
        <end position="381"/>
    </location>
</feature>
<evidence type="ECO:0000259" key="2">
    <source>
        <dbReference type="SMART" id="SM00382"/>
    </source>
</evidence>
<dbReference type="InterPro" id="IPR011704">
    <property type="entry name" value="ATPase_dyneun-rel_AAA"/>
</dbReference>
<dbReference type="SUPFAM" id="SSF52540">
    <property type="entry name" value="P-loop containing nucleoside triphosphate hydrolases"/>
    <property type="match status" value="1"/>
</dbReference>
<feature type="compositionally biased region" description="Basic residues" evidence="1">
    <location>
        <begin position="11"/>
        <end position="21"/>
    </location>
</feature>
<dbReference type="GO" id="GO:0005524">
    <property type="term" value="F:ATP binding"/>
    <property type="evidence" value="ECO:0007669"/>
    <property type="project" value="InterPro"/>
</dbReference>
<evidence type="ECO:0000256" key="1">
    <source>
        <dbReference type="SAM" id="MobiDB-lite"/>
    </source>
</evidence>
<feature type="compositionally biased region" description="Low complexity" evidence="1">
    <location>
        <begin position="60"/>
        <end position="70"/>
    </location>
</feature>
<feature type="region of interest" description="Disordered" evidence="1">
    <location>
        <begin position="141"/>
        <end position="164"/>
    </location>
</feature>
<dbReference type="AlphaFoldDB" id="A0A5D0NLY1"/>
<comment type="caution">
    <text evidence="3">The sequence shown here is derived from an EMBL/GenBank/DDBJ whole genome shotgun (WGS) entry which is preliminary data.</text>
</comment>
<dbReference type="InterPro" id="IPR003593">
    <property type="entry name" value="AAA+_ATPase"/>
</dbReference>
<dbReference type="InterPro" id="IPR027417">
    <property type="entry name" value="P-loop_NTPase"/>
</dbReference>
<keyword evidence="4" id="KW-1185">Reference proteome</keyword>
<accession>A0A5D0NLY1</accession>
<dbReference type="STRING" id="1220554.GCA_001552135_05218"/>
<dbReference type="Pfam" id="PF07728">
    <property type="entry name" value="AAA_5"/>
    <property type="match status" value="1"/>
</dbReference>
<evidence type="ECO:0000313" key="3">
    <source>
        <dbReference type="EMBL" id="TYB45278.1"/>
    </source>
</evidence>
<evidence type="ECO:0000313" key="4">
    <source>
        <dbReference type="Proteomes" id="UP000323380"/>
    </source>
</evidence>
<gene>
    <name evidence="3" type="ORF">FXF69_17640</name>
</gene>
<proteinExistence type="predicted"/>
<feature type="region of interest" description="Disordered" evidence="1">
    <location>
        <begin position="1"/>
        <end position="113"/>
    </location>
</feature>
<dbReference type="EMBL" id="VSFG01000003">
    <property type="protein sequence ID" value="TYB45278.1"/>
    <property type="molecule type" value="Genomic_DNA"/>
</dbReference>
<reference evidence="3 4" key="1">
    <citation type="submission" date="2019-08" db="EMBL/GenBank/DDBJ databases">
        <title>Actinomadura sp. nov. CYP1-5 isolated from mountain soil.</title>
        <authorList>
            <person name="Songsumanus A."/>
            <person name="Kuncharoen N."/>
            <person name="Kudo T."/>
            <person name="Yuki M."/>
            <person name="Igarashi Y."/>
            <person name="Tanasupawat S."/>
        </authorList>
    </citation>
    <scope>NUCLEOTIDE SEQUENCE [LARGE SCALE GENOMIC DNA]</scope>
    <source>
        <strain evidence="3 4">JCM 14158</strain>
    </source>
</reference>
<dbReference type="Proteomes" id="UP000323380">
    <property type="component" value="Unassembled WGS sequence"/>
</dbReference>
<feature type="compositionally biased region" description="Basic and acidic residues" evidence="1">
    <location>
        <begin position="141"/>
        <end position="156"/>
    </location>
</feature>
<sequence>MPRDGVPAGSGRRRRLRRAARRAPGGRPDRGLVQARTRPGALRARVPGAAGHRGADTAGERPVPAAGGAARARRRAGRGPPRPRPDAALRRRRPAARTLRPAERAGLSRPLEVSVADTDPVTADRSNAEWLIYRGDGTTHDGLDRLPEPPPWRRFDTANGARPHRDGLERALSYRPDPNVVKMVNVALHLRRPLLVTGKPGTGKSTLAYNVAHELGLGTVLDWPITSRATLQDGLYRYDAIGRLHETSLRRAAAPGAATEAPDIGRYIRLGPLGTALLPGPRPRVLLIDELDKSDIDLPNDLLNVFEEGGYTIPELERLPEDQPVVHVMPAKGPDRVPVERGRVQCDAFPLVVITSNGEREFPPAFLRRCVRLVIEPPSPEQLAAIVEAHLGEAARTASAGLVREFLDRRERGDLATDQLLNAVYLCTTGSRPSEATLRELVAAIMRSLGAPGPG</sequence>
<dbReference type="SMART" id="SM00382">
    <property type="entry name" value="AAA"/>
    <property type="match status" value="1"/>
</dbReference>
<dbReference type="GO" id="GO:0016887">
    <property type="term" value="F:ATP hydrolysis activity"/>
    <property type="evidence" value="ECO:0007669"/>
    <property type="project" value="InterPro"/>
</dbReference>
<protein>
    <submittedName>
        <fullName evidence="3">MoxR family ATPase</fullName>
    </submittedName>
</protein>
<dbReference type="Gene3D" id="3.40.50.300">
    <property type="entry name" value="P-loop containing nucleotide triphosphate hydrolases"/>
    <property type="match status" value="1"/>
</dbReference>
<organism evidence="3 4">
    <name type="scientific">Actinomadura chibensis</name>
    <dbReference type="NCBI Taxonomy" id="392828"/>
    <lineage>
        <taxon>Bacteria</taxon>
        <taxon>Bacillati</taxon>
        <taxon>Actinomycetota</taxon>
        <taxon>Actinomycetes</taxon>
        <taxon>Streptosporangiales</taxon>
        <taxon>Thermomonosporaceae</taxon>
        <taxon>Actinomadura</taxon>
    </lineage>
</organism>
<name>A0A5D0NLY1_9ACTN</name>